<name>A0A1J5E5B4_9BACT</name>
<dbReference type="Proteomes" id="UP000183085">
    <property type="component" value="Unassembled WGS sequence"/>
</dbReference>
<dbReference type="InterPro" id="IPR006190">
    <property type="entry name" value="SAF_AFP_Neu5Ac"/>
</dbReference>
<dbReference type="Gene3D" id="3.20.20.70">
    <property type="entry name" value="Aldolase class I"/>
    <property type="match status" value="1"/>
</dbReference>
<dbReference type="InterPro" id="IPR036732">
    <property type="entry name" value="AFP_Neu5c_C_sf"/>
</dbReference>
<comment type="caution">
    <text evidence="2">The sequence shown here is derived from an EMBL/GenBank/DDBJ whole genome shotgun (WGS) entry which is preliminary data.</text>
</comment>
<evidence type="ECO:0000313" key="3">
    <source>
        <dbReference type="Proteomes" id="UP000183085"/>
    </source>
</evidence>
<dbReference type="InterPro" id="IPR013974">
    <property type="entry name" value="SAF"/>
</dbReference>
<dbReference type="SMART" id="SM00858">
    <property type="entry name" value="SAF"/>
    <property type="match status" value="1"/>
</dbReference>
<dbReference type="InterPro" id="IPR013785">
    <property type="entry name" value="Aldolase_TIM"/>
</dbReference>
<dbReference type="InterPro" id="IPR013132">
    <property type="entry name" value="PseI/NeuA/B-like_N"/>
</dbReference>
<organism evidence="2 3">
    <name type="scientific">Candidatus Desantisbacteria bacterium CG2_30_40_21</name>
    <dbReference type="NCBI Taxonomy" id="1817895"/>
    <lineage>
        <taxon>Bacteria</taxon>
        <taxon>Candidatus Desantisiibacteriota</taxon>
    </lineage>
</organism>
<dbReference type="SUPFAM" id="SSF51569">
    <property type="entry name" value="Aldolase"/>
    <property type="match status" value="1"/>
</dbReference>
<reference evidence="2 3" key="1">
    <citation type="journal article" date="2016" name="Environ. Microbiol.">
        <title>Genomic resolution of a cold subsurface aquifer community provides metabolic insights for novel microbes adapted to high CO concentrations.</title>
        <authorList>
            <person name="Probst A.J."/>
            <person name="Castelle C.J."/>
            <person name="Singh A."/>
            <person name="Brown C.T."/>
            <person name="Anantharaman K."/>
            <person name="Sharon I."/>
            <person name="Hug L.A."/>
            <person name="Burstein D."/>
            <person name="Emerson J.B."/>
            <person name="Thomas B.C."/>
            <person name="Banfield J.F."/>
        </authorList>
    </citation>
    <scope>NUCLEOTIDE SEQUENCE [LARGE SCALE GENOMIC DNA]</scope>
    <source>
        <strain evidence="2">CG2_30_40_21</strain>
    </source>
</reference>
<dbReference type="InterPro" id="IPR057736">
    <property type="entry name" value="SAF_PseI/NeuA/NeuB"/>
</dbReference>
<dbReference type="Gene3D" id="3.90.1210.10">
    <property type="entry name" value="Antifreeze-like/N-acetylneuraminic acid synthase C-terminal domain"/>
    <property type="match status" value="1"/>
</dbReference>
<dbReference type="GO" id="GO:0016051">
    <property type="term" value="P:carbohydrate biosynthetic process"/>
    <property type="evidence" value="ECO:0007669"/>
    <property type="project" value="InterPro"/>
</dbReference>
<dbReference type="Pfam" id="PF08666">
    <property type="entry name" value="SAF"/>
    <property type="match status" value="1"/>
</dbReference>
<sequence>MSSPQITIGNKIIGENNPVFTIAEAGVNHNGSLEIAKQMIAVAKDAGCDAIKFQSFTTKNLLSNAVSNDVFGMLQGLELSRKSHIILSEYAHKLDIIFLSTPFDEENADMLERLGMPAFKIPSGELTNHPLLEHIARKKKPILLSCGMANMEEITEAVEIIRRENPQLILLQCTTSYPCPFEEANLMVIQSLCHAFGLLVGYSDHTLGTTAAIVAITLGARVIEKHFTLDTTLPGPDHKASVEPAQLKELVQRIRETEQCLGQAIKVITPSEITARQQVRKGITAKRAIAQGEIITSEMICMKRPAIGILPAQIDLIIGKKARVDIAEDEPIVWGENGDSARENGDSALFLEEK</sequence>
<proteinExistence type="predicted"/>
<dbReference type="SUPFAM" id="SSF51269">
    <property type="entry name" value="AFP III-like domain"/>
    <property type="match status" value="1"/>
</dbReference>
<dbReference type="CDD" id="cd11615">
    <property type="entry name" value="SAF_NeuB_like"/>
    <property type="match status" value="1"/>
</dbReference>
<dbReference type="AlphaFoldDB" id="A0A1J5E5B4"/>
<evidence type="ECO:0000259" key="1">
    <source>
        <dbReference type="PROSITE" id="PS50844"/>
    </source>
</evidence>
<dbReference type="STRING" id="1817895.AUJ95_00290"/>
<protein>
    <recommendedName>
        <fullName evidence="1">AFP-like domain-containing protein</fullName>
    </recommendedName>
</protein>
<dbReference type="PANTHER" id="PTHR42966:SF1">
    <property type="entry name" value="SIALIC ACID SYNTHASE"/>
    <property type="match status" value="1"/>
</dbReference>
<gene>
    <name evidence="2" type="ORF">AUJ95_00290</name>
</gene>
<accession>A0A1J5E5B4</accession>
<dbReference type="EMBL" id="MNYI01000011">
    <property type="protein sequence ID" value="OIP43612.1"/>
    <property type="molecule type" value="Genomic_DNA"/>
</dbReference>
<feature type="domain" description="AFP-like" evidence="1">
    <location>
        <begin position="282"/>
        <end position="340"/>
    </location>
</feature>
<dbReference type="InterPro" id="IPR051690">
    <property type="entry name" value="PseI-like"/>
</dbReference>
<dbReference type="GO" id="GO:0047444">
    <property type="term" value="F:N-acylneuraminate-9-phosphate synthase activity"/>
    <property type="evidence" value="ECO:0007669"/>
    <property type="project" value="TreeGrafter"/>
</dbReference>
<dbReference type="Pfam" id="PF03102">
    <property type="entry name" value="NeuB"/>
    <property type="match status" value="1"/>
</dbReference>
<dbReference type="PANTHER" id="PTHR42966">
    <property type="entry name" value="N-ACETYLNEURAMINATE SYNTHASE"/>
    <property type="match status" value="1"/>
</dbReference>
<evidence type="ECO:0000313" key="2">
    <source>
        <dbReference type="EMBL" id="OIP43612.1"/>
    </source>
</evidence>
<dbReference type="PROSITE" id="PS50844">
    <property type="entry name" value="AFP_LIKE"/>
    <property type="match status" value="1"/>
</dbReference>